<dbReference type="EMBL" id="MEIU01000057">
    <property type="protein sequence ID" value="PIT60000.1"/>
    <property type="molecule type" value="Genomic_DNA"/>
</dbReference>
<feature type="chain" id="PRO_5032563416" evidence="1">
    <location>
        <begin position="23"/>
        <end position="141"/>
    </location>
</feature>
<sequence>MEKLKSILLISTTLALADPVLAAGYQAADNYGFDDAERIIIQMYNQQQQIEKEIDKLSVSLFQDDNQVKLFKNCKKHECHQYSEISSFQLDPNLNFTYQNQINRDGLIKSVTRRGKFNQHMRKQKLILDNADGQPDVYLHQ</sequence>
<protein>
    <submittedName>
        <fullName evidence="2">Uncharacterized protein</fullName>
    </submittedName>
</protein>
<accession>A0A855G092</accession>
<evidence type="ECO:0000313" key="3">
    <source>
        <dbReference type="Proteomes" id="UP000230463"/>
    </source>
</evidence>
<evidence type="ECO:0000313" key="2">
    <source>
        <dbReference type="EMBL" id="PIT60000.1"/>
    </source>
</evidence>
<comment type="caution">
    <text evidence="2">The sequence shown here is derived from an EMBL/GenBank/DDBJ whole genome shotgun (WGS) entry which is preliminary data.</text>
</comment>
<dbReference type="RefSeq" id="WP_100123804.1">
    <property type="nucleotide sequence ID" value="NZ_MEIU01000057.1"/>
</dbReference>
<keyword evidence="1" id="KW-0732">Signal</keyword>
<proteinExistence type="predicted"/>
<dbReference type="Proteomes" id="UP000230463">
    <property type="component" value="Unassembled WGS sequence"/>
</dbReference>
<name>A0A855G092_9NEIS</name>
<organism evidence="2 3">
    <name type="scientific">Snodgrassella alvi</name>
    <dbReference type="NCBI Taxonomy" id="1196083"/>
    <lineage>
        <taxon>Bacteria</taxon>
        <taxon>Pseudomonadati</taxon>
        <taxon>Pseudomonadota</taxon>
        <taxon>Betaproteobacteria</taxon>
        <taxon>Neisseriales</taxon>
        <taxon>Neisseriaceae</taxon>
        <taxon>Snodgrassella</taxon>
    </lineage>
</organism>
<feature type="signal peptide" evidence="1">
    <location>
        <begin position="1"/>
        <end position="22"/>
    </location>
</feature>
<gene>
    <name evidence="2" type="ORF">BHC57_06960</name>
</gene>
<dbReference type="AlphaFoldDB" id="A0A855G092"/>
<evidence type="ECO:0000256" key="1">
    <source>
        <dbReference type="SAM" id="SignalP"/>
    </source>
</evidence>
<reference evidence="2 3" key="1">
    <citation type="journal article" date="2017" name="MBio">
        <title>Type VI secretion-mediated competition in the bee gut microbiome.</title>
        <authorList>
            <person name="Steele M.I."/>
            <person name="Kwong W.K."/>
            <person name="Powell J.E."/>
            <person name="Whiteley M."/>
            <person name="Moran N.A."/>
        </authorList>
    </citation>
    <scope>NUCLEOTIDE SEQUENCE [LARGE SCALE GENOMIC DNA]</scope>
    <source>
        <strain evidence="2 3">HK3</strain>
    </source>
</reference>